<feature type="region of interest" description="Disordered" evidence="1">
    <location>
        <begin position="1"/>
        <end position="102"/>
    </location>
</feature>
<dbReference type="AlphaFoldDB" id="A0A0E0PNK9"/>
<evidence type="ECO:0000256" key="1">
    <source>
        <dbReference type="SAM" id="MobiDB-lite"/>
    </source>
</evidence>
<organism evidence="2 3">
    <name type="scientific">Oryza rufipogon</name>
    <name type="common">Brownbeard rice</name>
    <name type="synonym">Asian wild rice</name>
    <dbReference type="NCBI Taxonomy" id="4529"/>
    <lineage>
        <taxon>Eukaryota</taxon>
        <taxon>Viridiplantae</taxon>
        <taxon>Streptophyta</taxon>
        <taxon>Embryophyta</taxon>
        <taxon>Tracheophyta</taxon>
        <taxon>Spermatophyta</taxon>
        <taxon>Magnoliopsida</taxon>
        <taxon>Liliopsida</taxon>
        <taxon>Poales</taxon>
        <taxon>Poaceae</taxon>
        <taxon>BOP clade</taxon>
        <taxon>Oryzoideae</taxon>
        <taxon>Oryzeae</taxon>
        <taxon>Oryzinae</taxon>
        <taxon>Oryza</taxon>
    </lineage>
</organism>
<dbReference type="EnsemblPlants" id="ORUFI05G20580.1">
    <property type="protein sequence ID" value="ORUFI05G20580.1"/>
    <property type="gene ID" value="ORUFI05G20580"/>
</dbReference>
<dbReference type="HOGENOM" id="CLU_123568_0_0_1"/>
<keyword evidence="3" id="KW-1185">Reference proteome</keyword>
<sequence>MPFHPSSFPFRSCCRQGRDGQQRRRMSPLPLPTRAFGCAGARSNGTTGGCPCLPPSDDIDEAEAEVRSSRRPHGGGGLRSISPGTAAASPPRPSPSSSPARLASSCCCLFTTSPFASVTGEPSVAGKARQQLLLSLHRVPLRLRHRRGHGATSKP</sequence>
<evidence type="ECO:0000313" key="3">
    <source>
        <dbReference type="Proteomes" id="UP000008022"/>
    </source>
</evidence>
<name>A0A0E0PNK9_ORYRU</name>
<accession>A0A0E0PNK9</accession>
<dbReference type="Gramene" id="ORUFI05G20580.1">
    <property type="protein sequence ID" value="ORUFI05G20580.1"/>
    <property type="gene ID" value="ORUFI05G20580"/>
</dbReference>
<proteinExistence type="predicted"/>
<evidence type="ECO:0000313" key="2">
    <source>
        <dbReference type="EnsemblPlants" id="ORUFI05G20580.1"/>
    </source>
</evidence>
<reference evidence="2" key="2">
    <citation type="submission" date="2015-06" db="UniProtKB">
        <authorList>
            <consortium name="EnsemblPlants"/>
        </authorList>
    </citation>
    <scope>IDENTIFICATION</scope>
</reference>
<reference evidence="3" key="1">
    <citation type="submission" date="2013-06" db="EMBL/GenBank/DDBJ databases">
        <authorList>
            <person name="Zhao Q."/>
        </authorList>
    </citation>
    <scope>NUCLEOTIDE SEQUENCE</scope>
    <source>
        <strain evidence="3">cv. W1943</strain>
    </source>
</reference>
<dbReference type="Proteomes" id="UP000008022">
    <property type="component" value="Unassembled WGS sequence"/>
</dbReference>
<protein>
    <submittedName>
        <fullName evidence="2">Uncharacterized protein</fullName>
    </submittedName>
</protein>